<sequence>MRPPRGIYCGIACSTGPSPPVIARGKGEGAMPDTGLVSAGREGTREPAAAPKAGRPRDPGIEERVCEAARAVFADDGWAGFGFNQVARRAGVGKNALYLRWNSPQDLLLQALDIAPAWDKIVRSGSVRNQLIDFGVTMLDAYMGPRGMAVLRMFIEANVRPELFEAYWRSVVEPSLDRARNIVLAGIDRGELPVDTDYGDLLDLVHGAVVSRVLVGRHDRRRKNVSRAEAVEYMTRIVDRILCTPTGVTSTH</sequence>
<evidence type="ECO:0000313" key="8">
    <source>
        <dbReference type="Proteomes" id="UP000462055"/>
    </source>
</evidence>
<dbReference type="Pfam" id="PF16859">
    <property type="entry name" value="TetR_C_11"/>
    <property type="match status" value="1"/>
</dbReference>
<dbReference type="InterPro" id="IPR001647">
    <property type="entry name" value="HTH_TetR"/>
</dbReference>
<dbReference type="EMBL" id="WBMS02000003">
    <property type="protein sequence ID" value="MVZ99909.1"/>
    <property type="molecule type" value="Genomic_DNA"/>
</dbReference>
<dbReference type="InterPro" id="IPR009057">
    <property type="entry name" value="Homeodomain-like_sf"/>
</dbReference>
<evidence type="ECO:0000256" key="5">
    <source>
        <dbReference type="SAM" id="MobiDB-lite"/>
    </source>
</evidence>
<dbReference type="AlphaFoldDB" id="A0A6I4M4D5"/>
<dbReference type="SUPFAM" id="SSF48498">
    <property type="entry name" value="Tetracyclin repressor-like, C-terminal domain"/>
    <property type="match status" value="1"/>
</dbReference>
<dbReference type="PANTHER" id="PTHR30055:SF148">
    <property type="entry name" value="TETR-FAMILY TRANSCRIPTIONAL REGULATOR"/>
    <property type="match status" value="1"/>
</dbReference>
<dbReference type="InterPro" id="IPR050109">
    <property type="entry name" value="HTH-type_TetR-like_transc_reg"/>
</dbReference>
<feature type="region of interest" description="Disordered" evidence="5">
    <location>
        <begin position="36"/>
        <end position="59"/>
    </location>
</feature>
<evidence type="ECO:0000256" key="1">
    <source>
        <dbReference type="ARBA" id="ARBA00023015"/>
    </source>
</evidence>
<protein>
    <submittedName>
        <fullName evidence="7">TetR family transcriptional regulator</fullName>
    </submittedName>
</protein>
<dbReference type="GO" id="GO:0000976">
    <property type="term" value="F:transcription cis-regulatory region binding"/>
    <property type="evidence" value="ECO:0007669"/>
    <property type="project" value="TreeGrafter"/>
</dbReference>
<evidence type="ECO:0000256" key="2">
    <source>
        <dbReference type="ARBA" id="ARBA00023125"/>
    </source>
</evidence>
<evidence type="ECO:0000256" key="4">
    <source>
        <dbReference type="PROSITE-ProRule" id="PRU00335"/>
    </source>
</evidence>
<dbReference type="Proteomes" id="UP000462055">
    <property type="component" value="Unassembled WGS sequence"/>
</dbReference>
<keyword evidence="1" id="KW-0805">Transcription regulation</keyword>
<keyword evidence="2 4" id="KW-0238">DNA-binding</keyword>
<dbReference type="Gene3D" id="1.10.357.10">
    <property type="entry name" value="Tetracycline Repressor, domain 2"/>
    <property type="match status" value="1"/>
</dbReference>
<keyword evidence="3" id="KW-0804">Transcription</keyword>
<evidence type="ECO:0000259" key="6">
    <source>
        <dbReference type="PROSITE" id="PS50977"/>
    </source>
</evidence>
<dbReference type="PRINTS" id="PR00455">
    <property type="entry name" value="HTHTETR"/>
</dbReference>
<dbReference type="InterPro" id="IPR011075">
    <property type="entry name" value="TetR_C"/>
</dbReference>
<dbReference type="GO" id="GO:0003700">
    <property type="term" value="F:DNA-binding transcription factor activity"/>
    <property type="evidence" value="ECO:0007669"/>
    <property type="project" value="TreeGrafter"/>
</dbReference>
<dbReference type="InterPro" id="IPR036271">
    <property type="entry name" value="Tet_transcr_reg_TetR-rel_C_sf"/>
</dbReference>
<dbReference type="PROSITE" id="PS50977">
    <property type="entry name" value="HTH_TETR_2"/>
    <property type="match status" value="1"/>
</dbReference>
<dbReference type="PANTHER" id="PTHR30055">
    <property type="entry name" value="HTH-TYPE TRANSCRIPTIONAL REGULATOR RUTR"/>
    <property type="match status" value="1"/>
</dbReference>
<proteinExistence type="predicted"/>
<evidence type="ECO:0000313" key="7">
    <source>
        <dbReference type="EMBL" id="MVZ99909.1"/>
    </source>
</evidence>
<comment type="caution">
    <text evidence="7">The sequence shown here is derived from an EMBL/GenBank/DDBJ whole genome shotgun (WGS) entry which is preliminary data.</text>
</comment>
<evidence type="ECO:0000256" key="3">
    <source>
        <dbReference type="ARBA" id="ARBA00023163"/>
    </source>
</evidence>
<name>A0A6I4M4D5_9ACTN</name>
<organism evidence="7 8">
    <name type="scientific">Actinomadura physcomitrii</name>
    <dbReference type="NCBI Taxonomy" id="2650748"/>
    <lineage>
        <taxon>Bacteria</taxon>
        <taxon>Bacillati</taxon>
        <taxon>Actinomycetota</taxon>
        <taxon>Actinomycetes</taxon>
        <taxon>Streptosporangiales</taxon>
        <taxon>Thermomonosporaceae</taxon>
        <taxon>Actinomadura</taxon>
    </lineage>
</organism>
<dbReference type="Pfam" id="PF00440">
    <property type="entry name" value="TetR_N"/>
    <property type="match status" value="1"/>
</dbReference>
<gene>
    <name evidence="7" type="ORF">F8568_005840</name>
</gene>
<dbReference type="Gene3D" id="1.10.10.60">
    <property type="entry name" value="Homeodomain-like"/>
    <property type="match status" value="1"/>
</dbReference>
<accession>A0A6I4M4D5</accession>
<dbReference type="SUPFAM" id="SSF46689">
    <property type="entry name" value="Homeodomain-like"/>
    <property type="match status" value="1"/>
</dbReference>
<keyword evidence="8" id="KW-1185">Reference proteome</keyword>
<feature type="DNA-binding region" description="H-T-H motif" evidence="4">
    <location>
        <begin position="82"/>
        <end position="101"/>
    </location>
</feature>
<reference evidence="7" key="1">
    <citation type="submission" date="2019-12" db="EMBL/GenBank/DDBJ databases">
        <title>Actinomadura physcomitrii sp. nov., a novel actinomycete isolated from moss [Physcomitrium sphaericum (Ludw) Fuernr].</title>
        <authorList>
            <person name="Zhuang X."/>
        </authorList>
    </citation>
    <scope>NUCLEOTIDE SEQUENCE [LARGE SCALE GENOMIC DNA]</scope>
    <source>
        <strain evidence="7">LD22</strain>
    </source>
</reference>
<feature type="domain" description="HTH tetR-type" evidence="6">
    <location>
        <begin position="59"/>
        <end position="119"/>
    </location>
</feature>